<reference evidence="2" key="2">
    <citation type="journal article" date="2021" name="PeerJ">
        <title>Extensive microbial diversity within the chicken gut microbiome revealed by metagenomics and culture.</title>
        <authorList>
            <person name="Gilroy R."/>
            <person name="Ravi A."/>
            <person name="Getino M."/>
            <person name="Pursley I."/>
            <person name="Horton D.L."/>
            <person name="Alikhan N.F."/>
            <person name="Baker D."/>
            <person name="Gharbi K."/>
            <person name="Hall N."/>
            <person name="Watson M."/>
            <person name="Adriaenssens E.M."/>
            <person name="Foster-Nyarko E."/>
            <person name="Jarju S."/>
            <person name="Secka A."/>
            <person name="Antonio M."/>
            <person name="Oren A."/>
            <person name="Chaudhuri R.R."/>
            <person name="La Ragione R."/>
            <person name="Hildebrand F."/>
            <person name="Pallen M.J."/>
        </authorList>
    </citation>
    <scope>NUCLEOTIDE SEQUENCE</scope>
    <source>
        <strain evidence="2">C6-149</strain>
    </source>
</reference>
<dbReference type="Proteomes" id="UP000823614">
    <property type="component" value="Unassembled WGS sequence"/>
</dbReference>
<feature type="transmembrane region" description="Helical" evidence="1">
    <location>
        <begin position="190"/>
        <end position="223"/>
    </location>
</feature>
<feature type="transmembrane region" description="Helical" evidence="1">
    <location>
        <begin position="235"/>
        <end position="254"/>
    </location>
</feature>
<evidence type="ECO:0000313" key="2">
    <source>
        <dbReference type="EMBL" id="MBO8441610.1"/>
    </source>
</evidence>
<keyword evidence="1" id="KW-0472">Membrane</keyword>
<evidence type="ECO:0000256" key="1">
    <source>
        <dbReference type="SAM" id="Phobius"/>
    </source>
</evidence>
<comment type="caution">
    <text evidence="2">The sequence shown here is derived from an EMBL/GenBank/DDBJ whole genome shotgun (WGS) entry which is preliminary data.</text>
</comment>
<organism evidence="2 3">
    <name type="scientific">Candidatus Gallilactobacillus intestinavium</name>
    <dbReference type="NCBI Taxonomy" id="2840838"/>
    <lineage>
        <taxon>Bacteria</taxon>
        <taxon>Bacillati</taxon>
        <taxon>Bacillota</taxon>
        <taxon>Bacilli</taxon>
        <taxon>Lactobacillales</taxon>
        <taxon>Lactobacillaceae</taxon>
        <taxon>Lactobacillaceae incertae sedis</taxon>
        <taxon>Candidatus Gallilactobacillus</taxon>
    </lineage>
</organism>
<feature type="transmembrane region" description="Helical" evidence="1">
    <location>
        <begin position="290"/>
        <end position="312"/>
    </location>
</feature>
<evidence type="ECO:0000313" key="3">
    <source>
        <dbReference type="Proteomes" id="UP000823614"/>
    </source>
</evidence>
<feature type="transmembrane region" description="Helical" evidence="1">
    <location>
        <begin position="21"/>
        <end position="40"/>
    </location>
</feature>
<dbReference type="EMBL" id="JADIMP010000066">
    <property type="protein sequence ID" value="MBO8441610.1"/>
    <property type="molecule type" value="Genomic_DNA"/>
</dbReference>
<keyword evidence="1" id="KW-1133">Transmembrane helix</keyword>
<keyword evidence="1" id="KW-0812">Transmembrane</keyword>
<gene>
    <name evidence="2" type="ORF">IAA89_04175</name>
</gene>
<reference evidence="2" key="1">
    <citation type="submission" date="2020-10" db="EMBL/GenBank/DDBJ databases">
        <authorList>
            <person name="Gilroy R."/>
        </authorList>
    </citation>
    <scope>NUCLEOTIDE SEQUENCE</scope>
    <source>
        <strain evidence="2">C6-149</strain>
    </source>
</reference>
<accession>A0A9D9E760</accession>
<dbReference type="AlphaFoldDB" id="A0A9D9E760"/>
<feature type="transmembrane region" description="Helical" evidence="1">
    <location>
        <begin position="140"/>
        <end position="157"/>
    </location>
</feature>
<name>A0A9D9E760_9LACO</name>
<feature type="transmembrane region" description="Helical" evidence="1">
    <location>
        <begin position="112"/>
        <end position="128"/>
    </location>
</feature>
<protein>
    <recommendedName>
        <fullName evidence="4">Membrane protein 6-pyruvoyl-tetrahydropterin synthase-related domain-containing protein</fullName>
    </recommendedName>
</protein>
<feature type="transmembrane region" description="Helical" evidence="1">
    <location>
        <begin position="166"/>
        <end position="184"/>
    </location>
</feature>
<evidence type="ECO:0008006" key="4">
    <source>
        <dbReference type="Google" id="ProtNLM"/>
    </source>
</evidence>
<proteinExistence type="predicted"/>
<sequence>MLNKIMGGRIKQEHYKSLVKFLFIFVLFFIITIAAFYTQFKYRQFQLRADAFFHLNRVEEIYQNLKHGTLLTFIATHTFQKTGVGNFLFYPDVFLYPLALLRFIFHPVTAFYLWDGFILFLTFIISYFCMQDYSHDSLRSFLFALIYGLATYHIYLGQCDFVLGEYLAYTFLPLVVLGMYHVVFMNKNKWYILAIGMALITYCHLLTVYIMTIFCGLFAILSLFYTNWLKESGRILAIVKSIGLYILLTGWIFVPFLTDYIGRNIQVPANGFIILYSLKQMINNSLDAQLAVTNHSVGIIAILTALIGWFFVRKNKQEQTTYVIGTV</sequence>